<dbReference type="eggNOG" id="arCOG02369">
    <property type="taxonomic scope" value="Archaea"/>
</dbReference>
<dbReference type="Pfam" id="PF14417">
    <property type="entry name" value="MEDS"/>
    <property type="match status" value="1"/>
</dbReference>
<dbReference type="InterPro" id="IPR036890">
    <property type="entry name" value="HATPase_C_sf"/>
</dbReference>
<dbReference type="SUPFAM" id="SSF47384">
    <property type="entry name" value="Homodimeric domain of signal transducing histidine kinase"/>
    <property type="match status" value="1"/>
</dbReference>
<feature type="region of interest" description="Disordered" evidence="6">
    <location>
        <begin position="789"/>
        <end position="810"/>
    </location>
</feature>
<dbReference type="GeneID" id="14402567"/>
<dbReference type="PROSITE" id="PS50109">
    <property type="entry name" value="HIS_KIN"/>
    <property type="match status" value="1"/>
</dbReference>
<dbReference type="KEGG" id="nou:Natoc_3719"/>
<evidence type="ECO:0000256" key="6">
    <source>
        <dbReference type="SAM" id="MobiDB-lite"/>
    </source>
</evidence>
<feature type="domain" description="Histidine kinase" evidence="7">
    <location>
        <begin position="593"/>
        <end position="806"/>
    </location>
</feature>
<dbReference type="InterPro" id="IPR029016">
    <property type="entry name" value="GAF-like_dom_sf"/>
</dbReference>
<dbReference type="Gene3D" id="3.30.450.40">
    <property type="match status" value="2"/>
</dbReference>
<proteinExistence type="predicted"/>
<reference evidence="8 9" key="1">
    <citation type="submission" date="2012-11" db="EMBL/GenBank/DDBJ databases">
        <title>FINISHED of Natronococcus occultus SP4, DSM 3396.</title>
        <authorList>
            <consortium name="DOE Joint Genome Institute"/>
            <person name="Eisen J."/>
            <person name="Huntemann M."/>
            <person name="Wei C.-L."/>
            <person name="Han J."/>
            <person name="Detter J.C."/>
            <person name="Han C."/>
            <person name="Tapia R."/>
            <person name="Chen A."/>
            <person name="Kyrpides N."/>
            <person name="Mavromatis K."/>
            <person name="Markowitz V."/>
            <person name="Szeto E."/>
            <person name="Ivanova N."/>
            <person name="Mikhailova N."/>
            <person name="Ovchinnikova G."/>
            <person name="Pagani I."/>
            <person name="Pati A."/>
            <person name="Goodwin L."/>
            <person name="Nordberg H.P."/>
            <person name="Cantor M.N."/>
            <person name="Hua S.X."/>
            <person name="Woyke T."/>
            <person name="Eisen J."/>
            <person name="Klenk H.-P."/>
            <person name="Klenk H.-P."/>
        </authorList>
    </citation>
    <scope>NUCLEOTIDE SEQUENCE [LARGE SCALE GENOMIC DNA]</scope>
    <source>
        <strain evidence="8 9">SP4</strain>
    </source>
</reference>
<dbReference type="Pfam" id="PF13185">
    <property type="entry name" value="GAF_2"/>
    <property type="match status" value="1"/>
</dbReference>
<dbReference type="FunFam" id="3.30.565.10:FF:000006">
    <property type="entry name" value="Sensor histidine kinase WalK"/>
    <property type="match status" value="1"/>
</dbReference>
<gene>
    <name evidence="8" type="ORF">Natoc_3719</name>
</gene>
<dbReference type="InterPro" id="IPR003594">
    <property type="entry name" value="HATPase_dom"/>
</dbReference>
<dbReference type="InterPro" id="IPR036097">
    <property type="entry name" value="HisK_dim/P_sf"/>
</dbReference>
<evidence type="ECO:0000313" key="8">
    <source>
        <dbReference type="EMBL" id="AGB39434.1"/>
    </source>
</evidence>
<dbReference type="InterPro" id="IPR003661">
    <property type="entry name" value="HisK_dim/P_dom"/>
</dbReference>
<dbReference type="eggNOG" id="arCOG03567">
    <property type="taxonomic scope" value="Archaea"/>
</dbReference>
<dbReference type="PANTHER" id="PTHR43304:SF1">
    <property type="entry name" value="PAC DOMAIN-CONTAINING PROTEIN"/>
    <property type="match status" value="1"/>
</dbReference>
<dbReference type="OrthoDB" id="106630at2157"/>
<dbReference type="GO" id="GO:0000155">
    <property type="term" value="F:phosphorelay sensor kinase activity"/>
    <property type="evidence" value="ECO:0007669"/>
    <property type="project" value="InterPro"/>
</dbReference>
<protein>
    <recommendedName>
        <fullName evidence="2">histidine kinase</fullName>
        <ecNumber evidence="2">2.7.13.3</ecNumber>
    </recommendedName>
</protein>
<dbReference type="Gene3D" id="3.30.565.10">
    <property type="entry name" value="Histidine kinase-like ATPase, C-terminal domain"/>
    <property type="match status" value="1"/>
</dbReference>
<evidence type="ECO:0000259" key="7">
    <source>
        <dbReference type="PROSITE" id="PS50109"/>
    </source>
</evidence>
<dbReference type="HOGENOM" id="CLU_000445_114_71_2"/>
<dbReference type="InterPro" id="IPR025847">
    <property type="entry name" value="MEDS_domain"/>
</dbReference>
<evidence type="ECO:0000256" key="1">
    <source>
        <dbReference type="ARBA" id="ARBA00000085"/>
    </source>
</evidence>
<dbReference type="EMBL" id="CP003929">
    <property type="protein sequence ID" value="AGB39434.1"/>
    <property type="molecule type" value="Genomic_DNA"/>
</dbReference>
<keyword evidence="5 8" id="KW-0418">Kinase</keyword>
<keyword evidence="4" id="KW-0808">Transferase</keyword>
<dbReference type="InterPro" id="IPR004358">
    <property type="entry name" value="Sig_transdc_His_kin-like_C"/>
</dbReference>
<evidence type="ECO:0000256" key="5">
    <source>
        <dbReference type="ARBA" id="ARBA00022777"/>
    </source>
</evidence>
<dbReference type="Pfam" id="PF02518">
    <property type="entry name" value="HATPase_c"/>
    <property type="match status" value="1"/>
</dbReference>
<dbReference type="SMART" id="SM00387">
    <property type="entry name" value="HATPase_c"/>
    <property type="match status" value="1"/>
</dbReference>
<dbReference type="InterPro" id="IPR005467">
    <property type="entry name" value="His_kinase_dom"/>
</dbReference>
<sequence>MSKNATSNEGASEPVTLETGLEAFQSSSEFSGPVEALDGHDCNDHFAHIYETREGKFEAAVPFVRHGLDRGERIAYVVDQSTEAEVRTRLQTAGIDVDAALESGALKFYTVDETYLRDGSFDSAEMIQFYADATAAATEEFEALRLVAEMSWIRADETTIEQLMEYESKINDLFDREDVLAICQYDRDLFDPELIQNVIRTHPHLIYDGTACHNFYYTPPEELFGDDAPVRENDRMLQTLRERTTAKAELQERERFLKQLYDVTADSGQSFEEKIRRLLELGSDRFGLEIGYFARTENGETFEIVEAVGDHDRIAAGVTDTLRGTYCEKLLAAPGRIAVTDAAEAGWATDRAYERFGLDAYFATTVRVSGAEYGTLCFASEQPRKEPYTDTERTYLDLMGQWLGSELERRQRETFLQESYRITANPALEFEAKLEQLLDFGREWMGLEAAGLAHLPAWEDRFQQEFTVGYGDAADDEAETIWTDPGEGCYCRQALESDEPIGKADVRGTDWEDDEIHREHGLSCYLGTKVMNGSTPYGTLWVGSTTPRDREFTDTERTFLELMGQWVSYEIERRYRERALEESNERLEQFAYAASHDLQEPLRMVSSYLRLIENQYGDAFDEDGEAFLEFAVDGADRMREMIDGLLAYSRVETQGGSFEPVELEAVLDDVLEDLHRQITDANAEITAEKLPRVTGDSNQLRQTLQNLLENAIVYSGDSSPRIHIDAKRRKQDWVISVHDDGIGIEPDDQDRIFDIFDRLHSREAYEGTGLGLALCQRIVERHGGEMWVDSEPEDGSTFSFTLPPADGHDR</sequence>
<dbReference type="CDD" id="cd00082">
    <property type="entry name" value="HisKA"/>
    <property type="match status" value="1"/>
</dbReference>
<dbReference type="SUPFAM" id="SSF55781">
    <property type="entry name" value="GAF domain-like"/>
    <property type="match status" value="2"/>
</dbReference>
<dbReference type="AlphaFoldDB" id="L0K4Z7"/>
<evidence type="ECO:0000256" key="3">
    <source>
        <dbReference type="ARBA" id="ARBA00022553"/>
    </source>
</evidence>
<dbReference type="SUPFAM" id="SSF55874">
    <property type="entry name" value="ATPase domain of HSP90 chaperone/DNA topoisomerase II/histidine kinase"/>
    <property type="match status" value="1"/>
</dbReference>
<evidence type="ECO:0000256" key="2">
    <source>
        <dbReference type="ARBA" id="ARBA00012438"/>
    </source>
</evidence>
<dbReference type="EC" id="2.7.13.3" evidence="2"/>
<dbReference type="InterPro" id="IPR003018">
    <property type="entry name" value="GAF"/>
</dbReference>
<dbReference type="InterPro" id="IPR052162">
    <property type="entry name" value="Sensor_kinase/Photoreceptor"/>
</dbReference>
<dbReference type="Proteomes" id="UP000010878">
    <property type="component" value="Chromosome"/>
</dbReference>
<evidence type="ECO:0000256" key="4">
    <source>
        <dbReference type="ARBA" id="ARBA00022679"/>
    </source>
</evidence>
<dbReference type="SMART" id="SM00388">
    <property type="entry name" value="HisKA"/>
    <property type="match status" value="1"/>
</dbReference>
<comment type="catalytic activity">
    <reaction evidence="1">
        <text>ATP + protein L-histidine = ADP + protein N-phospho-L-histidine.</text>
        <dbReference type="EC" id="2.7.13.3"/>
    </reaction>
</comment>
<name>L0K4Z7_9EURY</name>
<dbReference type="PRINTS" id="PR00344">
    <property type="entry name" value="BCTRLSENSOR"/>
</dbReference>
<dbReference type="Gene3D" id="1.10.287.130">
    <property type="match status" value="1"/>
</dbReference>
<accession>L0K4Z7</accession>
<evidence type="ECO:0000313" key="9">
    <source>
        <dbReference type="Proteomes" id="UP000010878"/>
    </source>
</evidence>
<organism evidence="8 9">
    <name type="scientific">Natronococcus occultus SP4</name>
    <dbReference type="NCBI Taxonomy" id="694430"/>
    <lineage>
        <taxon>Archaea</taxon>
        <taxon>Methanobacteriati</taxon>
        <taxon>Methanobacteriota</taxon>
        <taxon>Stenosarchaea group</taxon>
        <taxon>Halobacteria</taxon>
        <taxon>Halobacteriales</taxon>
        <taxon>Natrialbaceae</taxon>
        <taxon>Natronococcus</taxon>
    </lineage>
</organism>
<dbReference type="PANTHER" id="PTHR43304">
    <property type="entry name" value="PHYTOCHROME-LIKE PROTEIN CPH1"/>
    <property type="match status" value="1"/>
</dbReference>
<keyword evidence="3" id="KW-0597">Phosphoprotein</keyword>
<dbReference type="RefSeq" id="WP_015322868.1">
    <property type="nucleotide sequence ID" value="NC_019974.1"/>
</dbReference>
<keyword evidence="9" id="KW-1185">Reference proteome</keyword>
<dbReference type="Pfam" id="PF00512">
    <property type="entry name" value="HisKA"/>
    <property type="match status" value="1"/>
</dbReference>
<dbReference type="STRING" id="694430.Natoc_3719"/>